<sequence>MDEEHKRMRWASRRGMLELDLILEPYVRLHYAQLDDEGRGRYRELMTCQDQELFDWFLHKQVPDNPEHALMVKIILSARRPEDTPP</sequence>
<dbReference type="Gene3D" id="1.10.150.250">
    <property type="entry name" value="Flavinator of succinate dehydrogenase"/>
    <property type="match status" value="1"/>
</dbReference>
<comment type="subcellular location">
    <subcellularLocation>
        <location evidence="1">Cytoplasm</location>
    </subcellularLocation>
</comment>
<protein>
    <recommendedName>
        <fullName evidence="3">FAD assembly factor SdhE</fullName>
    </recommendedName>
</protein>
<keyword evidence="4" id="KW-0963">Cytoplasm</keyword>
<evidence type="ECO:0000256" key="1">
    <source>
        <dbReference type="ARBA" id="ARBA00004496"/>
    </source>
</evidence>
<dbReference type="InterPro" id="IPR036714">
    <property type="entry name" value="SDH_sf"/>
</dbReference>
<evidence type="ECO:0000256" key="4">
    <source>
        <dbReference type="ARBA" id="ARBA00022490"/>
    </source>
</evidence>
<gene>
    <name evidence="6" type="ORF">R0137_12795</name>
</gene>
<dbReference type="EMBL" id="CP136865">
    <property type="protein sequence ID" value="WOJ96115.1"/>
    <property type="molecule type" value="Genomic_DNA"/>
</dbReference>
<accession>A0ABZ0IAG4</accession>
<dbReference type="InterPro" id="IPR005631">
    <property type="entry name" value="SDH"/>
</dbReference>
<evidence type="ECO:0000256" key="5">
    <source>
        <dbReference type="ARBA" id="ARBA00023186"/>
    </source>
</evidence>
<reference evidence="6 7" key="1">
    <citation type="submission" date="2023-10" db="EMBL/GenBank/DDBJ databases">
        <title>Two novel species belonging to the OM43/NOR5 clade.</title>
        <authorList>
            <person name="Park M."/>
        </authorList>
    </citation>
    <scope>NUCLEOTIDE SEQUENCE [LARGE SCALE GENOMIC DNA]</scope>
    <source>
        <strain evidence="6 7">IMCC45268</strain>
    </source>
</reference>
<evidence type="ECO:0000313" key="6">
    <source>
        <dbReference type="EMBL" id="WOJ96115.1"/>
    </source>
</evidence>
<dbReference type="Proteomes" id="UP001626549">
    <property type="component" value="Chromosome"/>
</dbReference>
<comment type="similarity">
    <text evidence="2">Belongs to the SdhE FAD assembly factor family.</text>
</comment>
<name>A0ABZ0IAG4_9GAMM</name>
<dbReference type="SUPFAM" id="SSF109910">
    <property type="entry name" value="YgfY-like"/>
    <property type="match status" value="1"/>
</dbReference>
<evidence type="ECO:0000256" key="3">
    <source>
        <dbReference type="ARBA" id="ARBA00019418"/>
    </source>
</evidence>
<dbReference type="Pfam" id="PF03937">
    <property type="entry name" value="Sdh5"/>
    <property type="match status" value="1"/>
</dbReference>
<dbReference type="RefSeq" id="WP_407326803.1">
    <property type="nucleotide sequence ID" value="NZ_CP136865.1"/>
</dbReference>
<dbReference type="InterPro" id="IPR050531">
    <property type="entry name" value="SdhE_FAD_assembly_factor"/>
</dbReference>
<dbReference type="PANTHER" id="PTHR39585">
    <property type="entry name" value="FAD ASSEMBLY FACTOR SDHE"/>
    <property type="match status" value="1"/>
</dbReference>
<organism evidence="6 7">
    <name type="scientific">Congregibacter brevis</name>
    <dbReference type="NCBI Taxonomy" id="3081201"/>
    <lineage>
        <taxon>Bacteria</taxon>
        <taxon>Pseudomonadati</taxon>
        <taxon>Pseudomonadota</taxon>
        <taxon>Gammaproteobacteria</taxon>
        <taxon>Cellvibrionales</taxon>
        <taxon>Halieaceae</taxon>
        <taxon>Congregibacter</taxon>
    </lineage>
</organism>
<proteinExistence type="inferred from homology"/>
<keyword evidence="7" id="KW-1185">Reference proteome</keyword>
<evidence type="ECO:0000256" key="2">
    <source>
        <dbReference type="ARBA" id="ARBA00008571"/>
    </source>
</evidence>
<dbReference type="PANTHER" id="PTHR39585:SF1">
    <property type="entry name" value="FAD ASSEMBLY FACTOR SDHE"/>
    <property type="match status" value="1"/>
</dbReference>
<evidence type="ECO:0000313" key="7">
    <source>
        <dbReference type="Proteomes" id="UP001626549"/>
    </source>
</evidence>
<keyword evidence="5" id="KW-0143">Chaperone</keyword>